<accession>A0A834MUX7</accession>
<sequence>MKVFTIRDVEESTQTFSGSNTIDVNDWLHEFEKMATFCSWIEFQKNKEIHIKDENILISKINIKENLPKVVQIDIVQETNEIDPTHIENPGHQQFIKDLQQFIKEQL</sequence>
<gene>
    <name evidence="1" type="ORF">HZH68_014201</name>
</gene>
<keyword evidence="2" id="KW-1185">Reference proteome</keyword>
<dbReference type="AlphaFoldDB" id="A0A834MUX7"/>
<comment type="caution">
    <text evidence="1">The sequence shown here is derived from an EMBL/GenBank/DDBJ whole genome shotgun (WGS) entry which is preliminary data.</text>
</comment>
<dbReference type="Proteomes" id="UP000617340">
    <property type="component" value="Unassembled WGS sequence"/>
</dbReference>
<organism evidence="1 2">
    <name type="scientific">Vespula germanica</name>
    <name type="common">German yellow jacket</name>
    <name type="synonym">Paravespula germanica</name>
    <dbReference type="NCBI Taxonomy" id="30212"/>
    <lineage>
        <taxon>Eukaryota</taxon>
        <taxon>Metazoa</taxon>
        <taxon>Ecdysozoa</taxon>
        <taxon>Arthropoda</taxon>
        <taxon>Hexapoda</taxon>
        <taxon>Insecta</taxon>
        <taxon>Pterygota</taxon>
        <taxon>Neoptera</taxon>
        <taxon>Endopterygota</taxon>
        <taxon>Hymenoptera</taxon>
        <taxon>Apocrita</taxon>
        <taxon>Aculeata</taxon>
        <taxon>Vespoidea</taxon>
        <taxon>Vespidae</taxon>
        <taxon>Vespinae</taxon>
        <taxon>Vespula</taxon>
    </lineage>
</organism>
<proteinExistence type="predicted"/>
<reference evidence="1" key="1">
    <citation type="journal article" date="2020" name="G3 (Bethesda)">
        <title>High-Quality Assemblies for Three Invasive Social Wasps from the &lt;i&gt;Vespula&lt;/i&gt; Genus.</title>
        <authorList>
            <person name="Harrop T.W.R."/>
            <person name="Guhlin J."/>
            <person name="McLaughlin G.M."/>
            <person name="Permina E."/>
            <person name="Stockwell P."/>
            <person name="Gilligan J."/>
            <person name="Le Lec M.F."/>
            <person name="Gruber M.A.M."/>
            <person name="Quinn O."/>
            <person name="Lovegrove M."/>
            <person name="Duncan E.J."/>
            <person name="Remnant E.J."/>
            <person name="Van Eeckhoven J."/>
            <person name="Graham B."/>
            <person name="Knapp R.A."/>
            <person name="Langford K.W."/>
            <person name="Kronenberg Z."/>
            <person name="Press M.O."/>
            <person name="Eacker S.M."/>
            <person name="Wilson-Rankin E.E."/>
            <person name="Purcell J."/>
            <person name="Lester P.J."/>
            <person name="Dearden P.K."/>
        </authorList>
    </citation>
    <scope>NUCLEOTIDE SEQUENCE</scope>
    <source>
        <strain evidence="1">Linc-1</strain>
    </source>
</reference>
<name>A0A834MUX7_VESGE</name>
<dbReference type="EMBL" id="JACSDZ010000017">
    <property type="protein sequence ID" value="KAF7384589.1"/>
    <property type="molecule type" value="Genomic_DNA"/>
</dbReference>
<evidence type="ECO:0000313" key="2">
    <source>
        <dbReference type="Proteomes" id="UP000617340"/>
    </source>
</evidence>
<protein>
    <submittedName>
        <fullName evidence="1">Uncharacterized protein</fullName>
    </submittedName>
</protein>
<evidence type="ECO:0000313" key="1">
    <source>
        <dbReference type="EMBL" id="KAF7384589.1"/>
    </source>
</evidence>